<dbReference type="HOGENOM" id="CLU_100275_2_1_9"/>
<evidence type="ECO:0000313" key="2">
    <source>
        <dbReference type="Proteomes" id="UP000001661"/>
    </source>
</evidence>
<dbReference type="Gene3D" id="3.30.300.20">
    <property type="match status" value="1"/>
</dbReference>
<dbReference type="PANTHER" id="PTHR35368:SF1">
    <property type="entry name" value="HYDROPEROXIDE REDUCTASE"/>
    <property type="match status" value="1"/>
</dbReference>
<keyword evidence="2" id="KW-1185">Reference proteome</keyword>
<dbReference type="STRING" id="574087.Acear_0641"/>
<accession>D9QVC4</accession>
<dbReference type="InterPro" id="IPR003718">
    <property type="entry name" value="OsmC/Ohr_fam"/>
</dbReference>
<sequence>MSEETFTATVNLLEGVTVEAESRGHKIIMDEPEKMGGTDEGMNPVELTLCSLGGCLSICASMFAKSCDVELNDFSVELEGDIDLSGFKGADNVDPGFQDVRFTLYIDSDSPEENIKELVELIENRCPVSDSLQRNITIAGDYEIK</sequence>
<organism evidence="1 2">
    <name type="scientific">Acetohalobium arabaticum (strain ATCC 49924 / DSM 5501 / Z-7288)</name>
    <dbReference type="NCBI Taxonomy" id="574087"/>
    <lineage>
        <taxon>Bacteria</taxon>
        <taxon>Bacillati</taxon>
        <taxon>Bacillota</taxon>
        <taxon>Clostridia</taxon>
        <taxon>Halanaerobiales</taxon>
        <taxon>Halobacteroidaceae</taxon>
        <taxon>Acetohalobium</taxon>
    </lineage>
</organism>
<protein>
    <submittedName>
        <fullName evidence="1">OsmC family protein</fullName>
    </submittedName>
</protein>
<dbReference type="EMBL" id="CP002105">
    <property type="protein sequence ID" value="ADL12183.1"/>
    <property type="molecule type" value="Genomic_DNA"/>
</dbReference>
<dbReference type="OrthoDB" id="1433018at2"/>
<dbReference type="SUPFAM" id="SSF82784">
    <property type="entry name" value="OsmC-like"/>
    <property type="match status" value="1"/>
</dbReference>
<dbReference type="eggNOG" id="COG1765">
    <property type="taxonomic scope" value="Bacteria"/>
</dbReference>
<reference evidence="1 2" key="1">
    <citation type="journal article" date="2010" name="Stand. Genomic Sci.">
        <title>Complete genome sequence of Acetohalobium arabaticum type strain (Z-7288).</title>
        <authorList>
            <person name="Sikorski J."/>
            <person name="Lapidus A."/>
            <person name="Chertkov O."/>
            <person name="Lucas S."/>
            <person name="Copeland A."/>
            <person name="Glavina Del Rio T."/>
            <person name="Nolan M."/>
            <person name="Tice H."/>
            <person name="Cheng J.F."/>
            <person name="Han C."/>
            <person name="Brambilla E."/>
            <person name="Pitluck S."/>
            <person name="Liolios K."/>
            <person name="Ivanova N."/>
            <person name="Mavromatis K."/>
            <person name="Mikhailova N."/>
            <person name="Pati A."/>
            <person name="Bruce D."/>
            <person name="Detter C."/>
            <person name="Tapia R."/>
            <person name="Goodwin L."/>
            <person name="Chen A."/>
            <person name="Palaniappan K."/>
            <person name="Land M."/>
            <person name="Hauser L."/>
            <person name="Chang Y.J."/>
            <person name="Jeffries C.D."/>
            <person name="Rohde M."/>
            <person name="Goker M."/>
            <person name="Spring S."/>
            <person name="Woyke T."/>
            <person name="Bristow J."/>
            <person name="Eisen J.A."/>
            <person name="Markowitz V."/>
            <person name="Hugenholtz P."/>
            <person name="Kyrpides N.C."/>
            <person name="Klenk H.P."/>
        </authorList>
    </citation>
    <scope>NUCLEOTIDE SEQUENCE [LARGE SCALE GENOMIC DNA]</scope>
    <source>
        <strain evidence="2">ATCC 49924 / DSM 5501 / Z-7288</strain>
    </source>
</reference>
<dbReference type="InterPro" id="IPR036102">
    <property type="entry name" value="OsmC/Ohrsf"/>
</dbReference>
<evidence type="ECO:0000313" key="1">
    <source>
        <dbReference type="EMBL" id="ADL12183.1"/>
    </source>
</evidence>
<dbReference type="PANTHER" id="PTHR35368">
    <property type="entry name" value="HYDROPEROXIDE REDUCTASE"/>
    <property type="match status" value="1"/>
</dbReference>
<name>D9QVC4_ACEAZ</name>
<dbReference type="KEGG" id="aar:Acear_0641"/>
<dbReference type="InterPro" id="IPR052924">
    <property type="entry name" value="OsmC/Ohr_hydroprdx_reductase"/>
</dbReference>
<dbReference type="InterPro" id="IPR015946">
    <property type="entry name" value="KH_dom-like_a/b"/>
</dbReference>
<dbReference type="AlphaFoldDB" id="D9QVC4"/>
<dbReference type="Proteomes" id="UP000001661">
    <property type="component" value="Chromosome"/>
</dbReference>
<dbReference type="Pfam" id="PF02566">
    <property type="entry name" value="OsmC"/>
    <property type="match status" value="1"/>
</dbReference>
<gene>
    <name evidence="1" type="ordered locus">Acear_0641</name>
</gene>
<proteinExistence type="predicted"/>
<dbReference type="RefSeq" id="WP_013277629.1">
    <property type="nucleotide sequence ID" value="NC_014378.1"/>
</dbReference>